<evidence type="ECO:0000313" key="2">
    <source>
        <dbReference type="Proteomes" id="UP000729402"/>
    </source>
</evidence>
<sequence>MTSSVYAFWASSFKAHKCRPHHGHWSLARESGLRRPALDAVTVGQPSVRSATDRKLLPIAPLRQAYLACGRRTVQAGDSTVLAT</sequence>
<protein>
    <submittedName>
        <fullName evidence="1">Uncharacterized protein</fullName>
    </submittedName>
</protein>
<evidence type="ECO:0000313" key="1">
    <source>
        <dbReference type="EMBL" id="KAG8089218.1"/>
    </source>
</evidence>
<proteinExistence type="predicted"/>
<organism evidence="1 2">
    <name type="scientific">Zizania palustris</name>
    <name type="common">Northern wild rice</name>
    <dbReference type="NCBI Taxonomy" id="103762"/>
    <lineage>
        <taxon>Eukaryota</taxon>
        <taxon>Viridiplantae</taxon>
        <taxon>Streptophyta</taxon>
        <taxon>Embryophyta</taxon>
        <taxon>Tracheophyta</taxon>
        <taxon>Spermatophyta</taxon>
        <taxon>Magnoliopsida</taxon>
        <taxon>Liliopsida</taxon>
        <taxon>Poales</taxon>
        <taxon>Poaceae</taxon>
        <taxon>BOP clade</taxon>
        <taxon>Oryzoideae</taxon>
        <taxon>Oryzeae</taxon>
        <taxon>Zizaniinae</taxon>
        <taxon>Zizania</taxon>
    </lineage>
</organism>
<keyword evidence="2" id="KW-1185">Reference proteome</keyword>
<reference evidence="1" key="2">
    <citation type="submission" date="2021-02" db="EMBL/GenBank/DDBJ databases">
        <authorList>
            <person name="Kimball J.A."/>
            <person name="Haas M.W."/>
            <person name="Macchietto M."/>
            <person name="Kono T."/>
            <person name="Duquette J."/>
            <person name="Shao M."/>
        </authorList>
    </citation>
    <scope>NUCLEOTIDE SEQUENCE</scope>
    <source>
        <tissue evidence="1">Fresh leaf tissue</tissue>
    </source>
</reference>
<accession>A0A8J6BSE2</accession>
<name>A0A8J6BSE2_ZIZPA</name>
<dbReference type="Proteomes" id="UP000729402">
    <property type="component" value="Unassembled WGS sequence"/>
</dbReference>
<gene>
    <name evidence="1" type="ORF">GUJ93_ZPchr0011g27061</name>
</gene>
<comment type="caution">
    <text evidence="1">The sequence shown here is derived from an EMBL/GenBank/DDBJ whole genome shotgun (WGS) entry which is preliminary data.</text>
</comment>
<reference evidence="1" key="1">
    <citation type="journal article" date="2021" name="bioRxiv">
        <title>Whole Genome Assembly and Annotation of Northern Wild Rice, Zizania palustris L., Supports a Whole Genome Duplication in the Zizania Genus.</title>
        <authorList>
            <person name="Haas M."/>
            <person name="Kono T."/>
            <person name="Macchietto M."/>
            <person name="Millas R."/>
            <person name="McGilp L."/>
            <person name="Shao M."/>
            <person name="Duquette J."/>
            <person name="Hirsch C.N."/>
            <person name="Kimball J."/>
        </authorList>
    </citation>
    <scope>NUCLEOTIDE SEQUENCE</scope>
    <source>
        <tissue evidence="1">Fresh leaf tissue</tissue>
    </source>
</reference>
<dbReference type="EMBL" id="JAAALK010000081">
    <property type="protein sequence ID" value="KAG8089218.1"/>
    <property type="molecule type" value="Genomic_DNA"/>
</dbReference>
<dbReference type="AlphaFoldDB" id="A0A8J6BSE2"/>